<proteinExistence type="predicted"/>
<gene>
    <name evidence="1" type="ORF">PIB30_098894</name>
</gene>
<feature type="non-terminal residue" evidence="1">
    <location>
        <position position="1"/>
    </location>
</feature>
<keyword evidence="2" id="KW-1185">Reference proteome</keyword>
<reference evidence="1 2" key="1">
    <citation type="journal article" date="2023" name="Plants (Basel)">
        <title>Bridging the Gap: Combining Genomics and Transcriptomics Approaches to Understand Stylosanthes scabra, an Orphan Legume from the Brazilian Caatinga.</title>
        <authorList>
            <person name="Ferreira-Neto J.R.C."/>
            <person name="da Silva M.D."/>
            <person name="Binneck E."/>
            <person name="de Melo N.F."/>
            <person name="da Silva R.H."/>
            <person name="de Melo A.L.T.M."/>
            <person name="Pandolfi V."/>
            <person name="Bustamante F.O."/>
            <person name="Brasileiro-Vidal A.C."/>
            <person name="Benko-Iseppon A.M."/>
        </authorList>
    </citation>
    <scope>NUCLEOTIDE SEQUENCE [LARGE SCALE GENOMIC DNA]</scope>
    <source>
        <tissue evidence="1">Leaves</tissue>
    </source>
</reference>
<sequence>FQANHKITPKILELFSVKLEFLKKAFKTKKMETNKVMLGSVMKGKGLVFDKMKRNSER</sequence>
<accession>A0ABU6WZA5</accession>
<evidence type="ECO:0000313" key="1">
    <source>
        <dbReference type="EMBL" id="MED6189738.1"/>
    </source>
</evidence>
<comment type="caution">
    <text evidence="1">The sequence shown here is derived from an EMBL/GenBank/DDBJ whole genome shotgun (WGS) entry which is preliminary data.</text>
</comment>
<name>A0ABU6WZA5_9FABA</name>
<evidence type="ECO:0000313" key="2">
    <source>
        <dbReference type="Proteomes" id="UP001341840"/>
    </source>
</evidence>
<dbReference type="Proteomes" id="UP001341840">
    <property type="component" value="Unassembled WGS sequence"/>
</dbReference>
<organism evidence="1 2">
    <name type="scientific">Stylosanthes scabra</name>
    <dbReference type="NCBI Taxonomy" id="79078"/>
    <lineage>
        <taxon>Eukaryota</taxon>
        <taxon>Viridiplantae</taxon>
        <taxon>Streptophyta</taxon>
        <taxon>Embryophyta</taxon>
        <taxon>Tracheophyta</taxon>
        <taxon>Spermatophyta</taxon>
        <taxon>Magnoliopsida</taxon>
        <taxon>eudicotyledons</taxon>
        <taxon>Gunneridae</taxon>
        <taxon>Pentapetalae</taxon>
        <taxon>rosids</taxon>
        <taxon>fabids</taxon>
        <taxon>Fabales</taxon>
        <taxon>Fabaceae</taxon>
        <taxon>Papilionoideae</taxon>
        <taxon>50 kb inversion clade</taxon>
        <taxon>dalbergioids sensu lato</taxon>
        <taxon>Dalbergieae</taxon>
        <taxon>Pterocarpus clade</taxon>
        <taxon>Stylosanthes</taxon>
    </lineage>
</organism>
<protein>
    <submittedName>
        <fullName evidence="1">Uncharacterized protein</fullName>
    </submittedName>
</protein>
<dbReference type="EMBL" id="JASCZI010183824">
    <property type="protein sequence ID" value="MED6189738.1"/>
    <property type="molecule type" value="Genomic_DNA"/>
</dbReference>